<dbReference type="InterPro" id="IPR014978">
    <property type="entry name" value="Gln-Leu-Gln_QLQ"/>
</dbReference>
<dbReference type="Pfam" id="PF08879">
    <property type="entry name" value="WRC"/>
    <property type="match status" value="1"/>
</dbReference>
<dbReference type="PROSITE" id="PS51667">
    <property type="entry name" value="WRC"/>
    <property type="match status" value="1"/>
</dbReference>
<comment type="domain">
    <text evidence="5">The QLQ domain and WRC domain may be involved in protein-protein interaction and DNA-binding, respectively.</text>
</comment>
<comment type="subcellular location">
    <subcellularLocation>
        <location evidence="1 4 5">Nucleus</location>
    </subcellularLocation>
</comment>
<evidence type="ECO:0000256" key="1">
    <source>
        <dbReference type="ARBA" id="ARBA00004123"/>
    </source>
</evidence>
<evidence type="ECO:0000313" key="10">
    <source>
        <dbReference type="Proteomes" id="UP001159364"/>
    </source>
</evidence>
<sequence>MDFGVVGLDGLVGSDTSTGGVATLTRSDPDTKLKWHGSGFLKQDRSDTTEDDWRRSKQAKTESMLHLQRNMSLKSNTTLFADGQRPEQMISFSCSKSETEKTSQHVAFPYFHITSAYGRNTGYNSGSFSSVGSMHGAFSDAKGPFTQSQWMELERQALIYKYLTSNVPVPSHLLTPIRKAVDSAGFNSFPGGFLRPSTLQWGSFQLGFSSNTDPEPGRCRRTDGKKWRCSREAVADQKYCERHMNRGRHRSRKPVEVQTGHSNATTTSTTTASSAKSIVTASPPSAVVVGHRSSSGGTTNSVTIAQQQLQTISSSNLVSANPVGRKCITEEFGLGIFDSLNPQHKSSFLMNGRNYGASQNLSDQETASQRSLRQFMNDWPKNQCDRSIGSWPELDIQSDRTQLSISIPMSSSDYMFSTSSSNSEKTTLSGLRSSCELDPIQMGLGVGTVLNEPNQRQASWIPIAWETSMGGPLGEVLHTTNNGSAECRSSSALNLMVEGWDSSPRLNSSPTGVLQKATFGSLSNSSIGHSPGADNRNSDGTSLCDELDKAQVHLPVL</sequence>
<dbReference type="PANTHER" id="PTHR31602">
    <property type="entry name" value="GROWTH-REGULATING FACTOR 5"/>
    <property type="match status" value="1"/>
</dbReference>
<evidence type="ECO:0000259" key="7">
    <source>
        <dbReference type="PROSITE" id="PS51666"/>
    </source>
</evidence>
<dbReference type="EMBL" id="JAIWQS010000006">
    <property type="protein sequence ID" value="KAJ8762501.1"/>
    <property type="molecule type" value="Genomic_DNA"/>
</dbReference>
<dbReference type="SMART" id="SM00951">
    <property type="entry name" value="QLQ"/>
    <property type="match status" value="1"/>
</dbReference>
<evidence type="ECO:0000313" key="9">
    <source>
        <dbReference type="EMBL" id="KAJ8762501.1"/>
    </source>
</evidence>
<keyword evidence="10" id="KW-1185">Reference proteome</keyword>
<dbReference type="GO" id="GO:0006355">
    <property type="term" value="P:regulation of DNA-templated transcription"/>
    <property type="evidence" value="ECO:0007669"/>
    <property type="project" value="InterPro"/>
</dbReference>
<feature type="compositionally biased region" description="Low complexity" evidence="6">
    <location>
        <begin position="259"/>
        <end position="279"/>
    </location>
</feature>
<feature type="short sequence motif" description="Bipartite nuclear localization signal" evidence="4">
    <location>
        <begin position="218"/>
        <end position="228"/>
    </location>
</feature>
<evidence type="ECO:0000259" key="8">
    <source>
        <dbReference type="PROSITE" id="PS51667"/>
    </source>
</evidence>
<keyword evidence="5" id="KW-0804">Transcription</keyword>
<keyword evidence="3 4" id="KW-0539">Nucleus</keyword>
<evidence type="ECO:0000256" key="3">
    <source>
        <dbReference type="ARBA" id="ARBA00023242"/>
    </source>
</evidence>
<proteinExistence type="inferred from homology"/>
<dbReference type="GO" id="GO:0006351">
    <property type="term" value="P:DNA-templated transcription"/>
    <property type="evidence" value="ECO:0007669"/>
    <property type="project" value="UniProtKB-UniRule"/>
</dbReference>
<feature type="region of interest" description="Disordered" evidence="6">
    <location>
        <begin position="244"/>
        <end position="279"/>
    </location>
</feature>
<dbReference type="Proteomes" id="UP001159364">
    <property type="component" value="Linkage Group LG06"/>
</dbReference>
<evidence type="ECO:0000256" key="2">
    <source>
        <dbReference type="ARBA" id="ARBA00008122"/>
    </source>
</evidence>
<evidence type="ECO:0000256" key="6">
    <source>
        <dbReference type="SAM" id="MobiDB-lite"/>
    </source>
</evidence>
<evidence type="ECO:0000256" key="5">
    <source>
        <dbReference type="RuleBase" id="RU367127"/>
    </source>
</evidence>
<reference evidence="9 10" key="1">
    <citation type="submission" date="2021-09" db="EMBL/GenBank/DDBJ databases">
        <title>Genomic insights and catalytic innovation underlie evolution of tropane alkaloids biosynthesis.</title>
        <authorList>
            <person name="Wang Y.-J."/>
            <person name="Tian T."/>
            <person name="Huang J.-P."/>
            <person name="Huang S.-X."/>
        </authorList>
    </citation>
    <scope>NUCLEOTIDE SEQUENCE [LARGE SCALE GENOMIC DNA]</scope>
    <source>
        <strain evidence="9">KIB-2018</strain>
        <tissue evidence="9">Leaf</tissue>
    </source>
</reference>
<keyword evidence="5" id="KW-0805">Transcription regulation</keyword>
<dbReference type="PROSITE" id="PS51666">
    <property type="entry name" value="QLQ"/>
    <property type="match status" value="1"/>
</dbReference>
<gene>
    <name evidence="9" type="ORF">K2173_007940</name>
</gene>
<evidence type="ECO:0000256" key="4">
    <source>
        <dbReference type="PROSITE-ProRule" id="PRU01002"/>
    </source>
</evidence>
<dbReference type="GO" id="GO:0005634">
    <property type="term" value="C:nucleus"/>
    <property type="evidence" value="ECO:0007669"/>
    <property type="project" value="UniProtKB-SubCell"/>
</dbReference>
<comment type="function">
    <text evidence="5">Transcription activator.</text>
</comment>
<dbReference type="PANTHER" id="PTHR31602:SF51">
    <property type="entry name" value="GROWTH-REGULATING FACTOR"/>
    <property type="match status" value="1"/>
</dbReference>
<comment type="similarity">
    <text evidence="2 5">Belongs to the GRF family.</text>
</comment>
<dbReference type="InterPro" id="IPR031137">
    <property type="entry name" value="GRF"/>
</dbReference>
<dbReference type="GO" id="GO:0005524">
    <property type="term" value="F:ATP binding"/>
    <property type="evidence" value="ECO:0007669"/>
    <property type="project" value="UniProtKB-UniRule"/>
</dbReference>
<feature type="domain" description="WRC" evidence="8">
    <location>
        <begin position="213"/>
        <end position="257"/>
    </location>
</feature>
<dbReference type="AlphaFoldDB" id="A0AAV8T6U5"/>
<organism evidence="9 10">
    <name type="scientific">Erythroxylum novogranatense</name>
    <dbReference type="NCBI Taxonomy" id="1862640"/>
    <lineage>
        <taxon>Eukaryota</taxon>
        <taxon>Viridiplantae</taxon>
        <taxon>Streptophyta</taxon>
        <taxon>Embryophyta</taxon>
        <taxon>Tracheophyta</taxon>
        <taxon>Spermatophyta</taxon>
        <taxon>Magnoliopsida</taxon>
        <taxon>eudicotyledons</taxon>
        <taxon>Gunneridae</taxon>
        <taxon>Pentapetalae</taxon>
        <taxon>rosids</taxon>
        <taxon>fabids</taxon>
        <taxon>Malpighiales</taxon>
        <taxon>Erythroxylaceae</taxon>
        <taxon>Erythroxylum</taxon>
    </lineage>
</organism>
<comment type="caution">
    <text evidence="9">The sequence shown here is derived from an EMBL/GenBank/DDBJ whole genome shotgun (WGS) entry which is preliminary data.</text>
</comment>
<dbReference type="Pfam" id="PF08880">
    <property type="entry name" value="QLQ"/>
    <property type="match status" value="1"/>
</dbReference>
<accession>A0AAV8T6U5</accession>
<name>A0AAV8T6U5_9ROSI</name>
<protein>
    <recommendedName>
        <fullName evidence="5">Growth-regulating factor</fullName>
    </recommendedName>
</protein>
<keyword evidence="5" id="KW-0010">Activator</keyword>
<dbReference type="GO" id="GO:0099402">
    <property type="term" value="P:plant organ development"/>
    <property type="evidence" value="ECO:0007669"/>
    <property type="project" value="UniProtKB-ARBA"/>
</dbReference>
<feature type="domain" description="QLQ" evidence="7">
    <location>
        <begin position="144"/>
        <end position="179"/>
    </location>
</feature>
<feature type="short sequence motif" description="Bipartite nuclear localization signal" evidence="4">
    <location>
        <begin position="246"/>
        <end position="253"/>
    </location>
</feature>
<dbReference type="InterPro" id="IPR014977">
    <property type="entry name" value="WRC_dom"/>
</dbReference>